<sequence>MPSLKSFRTKQKLAKSQKQNRPVPQWIRLRTNNSVRYAPSPNSTLSQLLEDEQTAWLTSVSPSTATTLSADIGERPSSASKCPSRCSPSFSFAVLFQIPKPRQVFRHSSPR</sequence>
<dbReference type="EMBL" id="LUKN01002170">
    <property type="protein sequence ID" value="OAQ99525.1"/>
    <property type="molecule type" value="Genomic_DNA"/>
</dbReference>
<dbReference type="GO" id="GO:0022625">
    <property type="term" value="C:cytosolic large ribosomal subunit"/>
    <property type="evidence" value="ECO:0007669"/>
    <property type="project" value="TreeGrafter"/>
</dbReference>
<dbReference type="OrthoDB" id="6332053at2759"/>
<gene>
    <name evidence="7" type="ORF">LLEC1_02535</name>
</gene>
<feature type="region of interest" description="Disordered" evidence="6">
    <location>
        <begin position="1"/>
        <end position="23"/>
    </location>
</feature>
<dbReference type="Proteomes" id="UP000243081">
    <property type="component" value="Unassembled WGS sequence"/>
</dbReference>
<dbReference type="FunFam" id="1.10.1620.10:FF:000001">
    <property type="entry name" value="60S ribosomal protein-like L39"/>
    <property type="match status" value="1"/>
</dbReference>
<evidence type="ECO:0000256" key="5">
    <source>
        <dbReference type="ARBA" id="ARBA00035339"/>
    </source>
</evidence>
<name>A0A179IA35_CORDF</name>
<evidence type="ECO:0000313" key="7">
    <source>
        <dbReference type="EMBL" id="OAQ99525.1"/>
    </source>
</evidence>
<dbReference type="GO" id="GO:0003735">
    <property type="term" value="F:structural constituent of ribosome"/>
    <property type="evidence" value="ECO:0007669"/>
    <property type="project" value="InterPro"/>
</dbReference>
<proteinExistence type="inferred from homology"/>
<keyword evidence="2" id="KW-0689">Ribosomal protein</keyword>
<evidence type="ECO:0000256" key="4">
    <source>
        <dbReference type="ARBA" id="ARBA00035234"/>
    </source>
</evidence>
<keyword evidence="8" id="KW-1185">Reference proteome</keyword>
<accession>A0A179IA35</accession>
<dbReference type="PANTHER" id="PTHR19970">
    <property type="entry name" value="RIBOSOMAL PROTEIN L39E"/>
    <property type="match status" value="1"/>
</dbReference>
<dbReference type="Pfam" id="PF00832">
    <property type="entry name" value="Ribosomal_L39"/>
    <property type="match status" value="1"/>
</dbReference>
<comment type="similarity">
    <text evidence="1">Belongs to the eukaryotic ribosomal protein eL39 family.</text>
</comment>
<dbReference type="Gene3D" id="1.10.1620.10">
    <property type="entry name" value="Ribosomal protein L39e"/>
    <property type="match status" value="1"/>
</dbReference>
<keyword evidence="3" id="KW-0687">Ribonucleoprotein</keyword>
<evidence type="ECO:0000256" key="6">
    <source>
        <dbReference type="SAM" id="MobiDB-lite"/>
    </source>
</evidence>
<organism evidence="7 8">
    <name type="scientific">Cordyceps confragosa</name>
    <name type="common">Lecanicillium lecanii</name>
    <dbReference type="NCBI Taxonomy" id="2714763"/>
    <lineage>
        <taxon>Eukaryota</taxon>
        <taxon>Fungi</taxon>
        <taxon>Dikarya</taxon>
        <taxon>Ascomycota</taxon>
        <taxon>Pezizomycotina</taxon>
        <taxon>Sordariomycetes</taxon>
        <taxon>Hypocreomycetidae</taxon>
        <taxon>Hypocreales</taxon>
        <taxon>Cordycipitaceae</taxon>
        <taxon>Akanthomyces</taxon>
    </lineage>
</organism>
<evidence type="ECO:0000256" key="3">
    <source>
        <dbReference type="ARBA" id="ARBA00023274"/>
    </source>
</evidence>
<comment type="caution">
    <text evidence="7">The sequence shown here is derived from an EMBL/GenBank/DDBJ whole genome shotgun (WGS) entry which is preliminary data.</text>
</comment>
<reference evidence="7 8" key="1">
    <citation type="submission" date="2016-03" db="EMBL/GenBank/DDBJ databases">
        <title>Fine-scale spatial genetic structure of a fungal parasite of coffee scale insects.</title>
        <authorList>
            <person name="Jackson D."/>
            <person name="Zemenick K.A."/>
            <person name="Malloure B."/>
            <person name="Quandt C.A."/>
            <person name="James T.Y."/>
        </authorList>
    </citation>
    <scope>NUCLEOTIDE SEQUENCE [LARGE SCALE GENOMIC DNA]</scope>
    <source>
        <strain evidence="7 8">UM487</strain>
    </source>
</reference>
<protein>
    <recommendedName>
        <fullName evidence="4">Large ribosomal subunit protein eL39</fullName>
    </recommendedName>
    <alternativeName>
        <fullName evidence="5">60S ribosomal protein L39</fullName>
    </alternativeName>
</protein>
<evidence type="ECO:0000256" key="2">
    <source>
        <dbReference type="ARBA" id="ARBA00022980"/>
    </source>
</evidence>
<dbReference type="PANTHER" id="PTHR19970:SF0">
    <property type="entry name" value="LARGE RIBOSOMAL SUBUNIT PROTEIN EL39"/>
    <property type="match status" value="1"/>
</dbReference>
<dbReference type="AlphaFoldDB" id="A0A179IA35"/>
<evidence type="ECO:0000256" key="1">
    <source>
        <dbReference type="ARBA" id="ARBA00009339"/>
    </source>
</evidence>
<evidence type="ECO:0000313" key="8">
    <source>
        <dbReference type="Proteomes" id="UP000243081"/>
    </source>
</evidence>
<dbReference type="SUPFAM" id="SSF48662">
    <property type="entry name" value="Ribosomal protein L39e"/>
    <property type="match status" value="1"/>
</dbReference>
<dbReference type="InterPro" id="IPR023626">
    <property type="entry name" value="Ribosomal_eL39_dom_sf"/>
</dbReference>
<dbReference type="GO" id="GO:0006412">
    <property type="term" value="P:translation"/>
    <property type="evidence" value="ECO:0007669"/>
    <property type="project" value="InterPro"/>
</dbReference>
<dbReference type="InterPro" id="IPR000077">
    <property type="entry name" value="Ribosomal_eL39"/>
</dbReference>